<evidence type="ECO:0000256" key="5">
    <source>
        <dbReference type="ARBA" id="ARBA00023040"/>
    </source>
</evidence>
<evidence type="ECO:0000256" key="9">
    <source>
        <dbReference type="SAM" id="MobiDB-lite"/>
    </source>
</evidence>
<gene>
    <name evidence="12" type="ORF">FSP39_010316</name>
</gene>
<proteinExistence type="predicted"/>
<feature type="region of interest" description="Disordered" evidence="9">
    <location>
        <begin position="319"/>
        <end position="383"/>
    </location>
</feature>
<dbReference type="InterPro" id="IPR017452">
    <property type="entry name" value="GPCR_Rhodpsn_7TM"/>
</dbReference>
<dbReference type="SMART" id="SM01381">
    <property type="entry name" value="7TM_GPCR_Srsx"/>
    <property type="match status" value="1"/>
</dbReference>
<dbReference type="InterPro" id="IPR050569">
    <property type="entry name" value="TAAR"/>
</dbReference>
<dbReference type="AlphaFoldDB" id="A0AA88YI71"/>
<dbReference type="Pfam" id="PF00001">
    <property type="entry name" value="7tm_1"/>
    <property type="match status" value="1"/>
</dbReference>
<reference evidence="12" key="1">
    <citation type="submission" date="2019-08" db="EMBL/GenBank/DDBJ databases">
        <title>The improved chromosome-level genome for the pearl oyster Pinctada fucata martensii using PacBio sequencing and Hi-C.</title>
        <authorList>
            <person name="Zheng Z."/>
        </authorList>
    </citation>
    <scope>NUCLEOTIDE SEQUENCE</scope>
    <source>
        <strain evidence="12">ZZ-2019</strain>
        <tissue evidence="12">Adductor muscle</tissue>
    </source>
</reference>
<dbReference type="Gene3D" id="1.20.1070.10">
    <property type="entry name" value="Rhodopsin 7-helix transmembrane proteins"/>
    <property type="match status" value="1"/>
</dbReference>
<keyword evidence="2" id="KW-1003">Cell membrane</keyword>
<evidence type="ECO:0000256" key="10">
    <source>
        <dbReference type="SAM" id="Phobius"/>
    </source>
</evidence>
<feature type="transmembrane region" description="Helical" evidence="10">
    <location>
        <begin position="274"/>
        <end position="296"/>
    </location>
</feature>
<accession>A0AA88YI71</accession>
<dbReference type="EMBL" id="VSWD01000003">
    <property type="protein sequence ID" value="KAK3105988.1"/>
    <property type="molecule type" value="Genomic_DNA"/>
</dbReference>
<protein>
    <recommendedName>
        <fullName evidence="11">G-protein coupled receptors family 1 profile domain-containing protein</fullName>
    </recommendedName>
</protein>
<feature type="compositionally biased region" description="Low complexity" evidence="9">
    <location>
        <begin position="344"/>
        <end position="354"/>
    </location>
</feature>
<evidence type="ECO:0000256" key="1">
    <source>
        <dbReference type="ARBA" id="ARBA00004651"/>
    </source>
</evidence>
<dbReference type="Proteomes" id="UP001186944">
    <property type="component" value="Unassembled WGS sequence"/>
</dbReference>
<feature type="domain" description="G-protein coupled receptors family 1 profile" evidence="11">
    <location>
        <begin position="43"/>
        <end position="294"/>
    </location>
</feature>
<keyword evidence="5" id="KW-0297">G-protein coupled receptor</keyword>
<dbReference type="InterPro" id="IPR000276">
    <property type="entry name" value="GPCR_Rhodpsn"/>
</dbReference>
<dbReference type="GO" id="GO:0005886">
    <property type="term" value="C:plasma membrane"/>
    <property type="evidence" value="ECO:0007669"/>
    <property type="project" value="UniProtKB-SubCell"/>
</dbReference>
<keyword evidence="7" id="KW-0675">Receptor</keyword>
<evidence type="ECO:0000256" key="8">
    <source>
        <dbReference type="ARBA" id="ARBA00023224"/>
    </source>
</evidence>
<evidence type="ECO:0000256" key="2">
    <source>
        <dbReference type="ARBA" id="ARBA00022475"/>
    </source>
</evidence>
<dbReference type="PANTHER" id="PTHR24249">
    <property type="entry name" value="HISTAMINE RECEPTOR-RELATED G-PROTEIN COUPLED RECEPTOR"/>
    <property type="match status" value="1"/>
</dbReference>
<feature type="compositionally biased region" description="Basic and acidic residues" evidence="9">
    <location>
        <begin position="360"/>
        <end position="372"/>
    </location>
</feature>
<dbReference type="PANTHER" id="PTHR24249:SF372">
    <property type="entry name" value="G-PROTEIN COUPLED RECEPTORS FAMILY 1 PROFILE DOMAIN-CONTAINING PROTEIN"/>
    <property type="match status" value="1"/>
</dbReference>
<feature type="transmembrane region" description="Helical" evidence="10">
    <location>
        <begin position="64"/>
        <end position="88"/>
    </location>
</feature>
<feature type="transmembrane region" description="Helical" evidence="10">
    <location>
        <begin position="94"/>
        <end position="119"/>
    </location>
</feature>
<evidence type="ECO:0000259" key="11">
    <source>
        <dbReference type="PROSITE" id="PS50262"/>
    </source>
</evidence>
<feature type="transmembrane region" description="Helical" evidence="10">
    <location>
        <begin position="32"/>
        <end position="52"/>
    </location>
</feature>
<dbReference type="GO" id="GO:0004930">
    <property type="term" value="F:G protein-coupled receptor activity"/>
    <property type="evidence" value="ECO:0007669"/>
    <property type="project" value="UniProtKB-KW"/>
</dbReference>
<name>A0AA88YI71_PINIB</name>
<evidence type="ECO:0000256" key="6">
    <source>
        <dbReference type="ARBA" id="ARBA00023136"/>
    </source>
</evidence>
<keyword evidence="4 10" id="KW-1133">Transmembrane helix</keyword>
<evidence type="ECO:0000256" key="3">
    <source>
        <dbReference type="ARBA" id="ARBA00022692"/>
    </source>
</evidence>
<keyword evidence="3 10" id="KW-0812">Transmembrane</keyword>
<comment type="caution">
    <text evidence="12">The sequence shown here is derived from an EMBL/GenBank/DDBJ whole genome shotgun (WGS) entry which is preliminary data.</text>
</comment>
<sequence length="383" mass="43730">MNNSTSIVSVLGLNNTPAESTVARPSAFLGDMFTIAAVLGSVGNGFVLFVYFKSSQLQDTTMKLIMHLSLTDLITAVTLGMNVIGVRFMIVKVSYASCLLFMVVPNYMFFVSQSVLAINTMDRYIAICHNDKYARMMTRTTLNVMLVAAWVLPLCLLSLPFYGFNYWDKVQTCLYRNLLHEWVYITNSTVIIFLMFISAFFYIFILRKAWEFHKRFLITHTRGIEEDNERIRAKKRAIKNGKAMGIVALVFTICWLPSNIYQYWFGLNYVPNEVLIMVILFFGTMNCVVNPFIYAWQKEDFRKEAIKILRCGRSPVGGAKVAPMRQEHPKTSKLKTSQTFLTASKKGQSSQQSQANRLGNIEEKKKPERSLNDDSISVITLHH</sequence>
<dbReference type="PROSITE" id="PS50262">
    <property type="entry name" value="G_PROTEIN_RECEP_F1_2"/>
    <property type="match status" value="1"/>
</dbReference>
<evidence type="ECO:0000256" key="4">
    <source>
        <dbReference type="ARBA" id="ARBA00022989"/>
    </source>
</evidence>
<feature type="transmembrane region" description="Helical" evidence="10">
    <location>
        <begin position="140"/>
        <end position="162"/>
    </location>
</feature>
<dbReference type="CDD" id="cd00637">
    <property type="entry name" value="7tm_classA_rhodopsin-like"/>
    <property type="match status" value="1"/>
</dbReference>
<feature type="transmembrane region" description="Helical" evidence="10">
    <location>
        <begin position="182"/>
        <end position="205"/>
    </location>
</feature>
<evidence type="ECO:0000256" key="7">
    <source>
        <dbReference type="ARBA" id="ARBA00023170"/>
    </source>
</evidence>
<evidence type="ECO:0000313" key="12">
    <source>
        <dbReference type="EMBL" id="KAK3105988.1"/>
    </source>
</evidence>
<organism evidence="12 13">
    <name type="scientific">Pinctada imbricata</name>
    <name type="common">Atlantic pearl-oyster</name>
    <name type="synonym">Pinctada martensii</name>
    <dbReference type="NCBI Taxonomy" id="66713"/>
    <lineage>
        <taxon>Eukaryota</taxon>
        <taxon>Metazoa</taxon>
        <taxon>Spiralia</taxon>
        <taxon>Lophotrochozoa</taxon>
        <taxon>Mollusca</taxon>
        <taxon>Bivalvia</taxon>
        <taxon>Autobranchia</taxon>
        <taxon>Pteriomorphia</taxon>
        <taxon>Pterioida</taxon>
        <taxon>Pterioidea</taxon>
        <taxon>Pteriidae</taxon>
        <taxon>Pinctada</taxon>
    </lineage>
</organism>
<keyword evidence="13" id="KW-1185">Reference proteome</keyword>
<feature type="transmembrane region" description="Helical" evidence="10">
    <location>
        <begin position="243"/>
        <end position="262"/>
    </location>
</feature>
<dbReference type="PRINTS" id="PR00237">
    <property type="entry name" value="GPCRRHODOPSN"/>
</dbReference>
<evidence type="ECO:0000313" key="13">
    <source>
        <dbReference type="Proteomes" id="UP001186944"/>
    </source>
</evidence>
<keyword evidence="6 10" id="KW-0472">Membrane</keyword>
<keyword evidence="8" id="KW-0807">Transducer</keyword>
<feature type="compositionally biased region" description="Polar residues" evidence="9">
    <location>
        <begin position="373"/>
        <end position="383"/>
    </location>
</feature>
<comment type="subcellular location">
    <subcellularLocation>
        <location evidence="1">Cell membrane</location>
        <topology evidence="1">Multi-pass membrane protein</topology>
    </subcellularLocation>
</comment>
<dbReference type="SUPFAM" id="SSF81321">
    <property type="entry name" value="Family A G protein-coupled receptor-like"/>
    <property type="match status" value="1"/>
</dbReference>